<dbReference type="InterPro" id="IPR051477">
    <property type="entry name" value="Expansin_CellWall"/>
</dbReference>
<feature type="signal peptide" evidence="3">
    <location>
        <begin position="1"/>
        <end position="19"/>
    </location>
</feature>
<feature type="compositionally biased region" description="Low complexity" evidence="2">
    <location>
        <begin position="65"/>
        <end position="90"/>
    </location>
</feature>
<dbReference type="STRING" id="436010.A0A167UXI7"/>
<accession>A0A167UXI7</accession>
<dbReference type="InterPro" id="IPR036908">
    <property type="entry name" value="RlpA-like_sf"/>
</dbReference>
<name>A0A167UXI7_9AGAM</name>
<proteinExistence type="predicted"/>
<evidence type="ECO:0000259" key="4">
    <source>
        <dbReference type="Pfam" id="PF03330"/>
    </source>
</evidence>
<sequence length="245" mass="24639">MPSINKCIVLLTLALSAVAANHGQHMARGSHHDIAARAPVAAPEVAQLGNVQKRGSNSKRCKARSSSSSSSSTSTSHSTSHSSSSTPKPTSSKKEANADTEPTSTSSSSPKWIAPLTSSIKVTPTTSSKAAASSVASGGGGGGGLTTGGVGTYFTQNGVEGACGKVNPDSAIICALQTSLYAGGKNCGKQVEITNTKNGKTVTVTVADECPTCDNEMSIDLSVGAFQALGGTVDEGQFSIAFKML</sequence>
<dbReference type="PANTHER" id="PTHR31836">
    <property type="match status" value="1"/>
</dbReference>
<dbReference type="OrthoDB" id="623670at2759"/>
<reference evidence="5 7" key="1">
    <citation type="journal article" date="2016" name="Mol. Biol. Evol.">
        <title>Comparative Genomics of Early-Diverging Mushroom-Forming Fungi Provides Insights into the Origins of Lignocellulose Decay Capabilities.</title>
        <authorList>
            <person name="Nagy L.G."/>
            <person name="Riley R."/>
            <person name="Tritt A."/>
            <person name="Adam C."/>
            <person name="Daum C."/>
            <person name="Floudas D."/>
            <person name="Sun H."/>
            <person name="Yadav J.S."/>
            <person name="Pangilinan J."/>
            <person name="Larsson K.H."/>
            <person name="Matsuura K."/>
            <person name="Barry K."/>
            <person name="Labutti K."/>
            <person name="Kuo R."/>
            <person name="Ohm R.A."/>
            <person name="Bhattacharya S.S."/>
            <person name="Shirouzu T."/>
            <person name="Yoshinaga Y."/>
            <person name="Martin F.M."/>
            <person name="Grigoriev I.V."/>
            <person name="Hibbett D.S."/>
        </authorList>
    </citation>
    <scope>NUCLEOTIDE SEQUENCE [LARGE SCALE GENOMIC DNA]</scope>
    <source>
        <strain evidence="5 7">CBS 109695</strain>
    </source>
</reference>
<dbReference type="EMBL" id="KV417924">
    <property type="protein sequence ID" value="KZP04415.1"/>
    <property type="molecule type" value="Genomic_DNA"/>
</dbReference>
<evidence type="ECO:0000313" key="5">
    <source>
        <dbReference type="EMBL" id="KZP04415.1"/>
    </source>
</evidence>
<dbReference type="PANTHER" id="PTHR31836:SF24">
    <property type="entry name" value="RLPA-LIKE PROTEIN DOUBLE-PSI BETA-BARREL DOMAIN-CONTAINING PROTEIN"/>
    <property type="match status" value="1"/>
</dbReference>
<organism evidence="5 7">
    <name type="scientific">Athelia psychrophila</name>
    <dbReference type="NCBI Taxonomy" id="1759441"/>
    <lineage>
        <taxon>Eukaryota</taxon>
        <taxon>Fungi</taxon>
        <taxon>Dikarya</taxon>
        <taxon>Basidiomycota</taxon>
        <taxon>Agaricomycotina</taxon>
        <taxon>Agaricomycetes</taxon>
        <taxon>Agaricomycetidae</taxon>
        <taxon>Atheliales</taxon>
        <taxon>Atheliaceae</taxon>
        <taxon>Athelia</taxon>
    </lineage>
</organism>
<dbReference type="SUPFAM" id="SSF50685">
    <property type="entry name" value="Barwin-like endoglucanases"/>
    <property type="match status" value="1"/>
</dbReference>
<protein>
    <recommendedName>
        <fullName evidence="4">RlpA-like protein double-psi beta-barrel domain-containing protein</fullName>
    </recommendedName>
</protein>
<evidence type="ECO:0000256" key="2">
    <source>
        <dbReference type="SAM" id="MobiDB-lite"/>
    </source>
</evidence>
<dbReference type="InterPro" id="IPR009009">
    <property type="entry name" value="RlpA-like_DPBB"/>
</dbReference>
<evidence type="ECO:0000256" key="1">
    <source>
        <dbReference type="ARBA" id="ARBA00022729"/>
    </source>
</evidence>
<gene>
    <name evidence="6" type="ORF">FIBSPDRAFT_1051578</name>
    <name evidence="5" type="ORF">FIBSPDRAFT_844006</name>
</gene>
<evidence type="ECO:0000256" key="3">
    <source>
        <dbReference type="SAM" id="SignalP"/>
    </source>
</evidence>
<evidence type="ECO:0000313" key="6">
    <source>
        <dbReference type="EMBL" id="KZP09954.1"/>
    </source>
</evidence>
<evidence type="ECO:0000313" key="7">
    <source>
        <dbReference type="Proteomes" id="UP000076532"/>
    </source>
</evidence>
<feature type="domain" description="RlpA-like protein double-psi beta-barrel" evidence="4">
    <location>
        <begin position="175"/>
        <end position="232"/>
    </location>
</feature>
<feature type="region of interest" description="Disordered" evidence="2">
    <location>
        <begin position="51"/>
        <end position="112"/>
    </location>
</feature>
<dbReference type="Gene3D" id="2.40.40.10">
    <property type="entry name" value="RlpA-like domain"/>
    <property type="match status" value="1"/>
</dbReference>
<keyword evidence="7" id="KW-1185">Reference proteome</keyword>
<dbReference type="CDD" id="cd22191">
    <property type="entry name" value="DPBB_RlpA_EXP_N-like"/>
    <property type="match status" value="1"/>
</dbReference>
<dbReference type="Pfam" id="PF03330">
    <property type="entry name" value="DPBB_1"/>
    <property type="match status" value="1"/>
</dbReference>
<dbReference type="Proteomes" id="UP000076532">
    <property type="component" value="Unassembled WGS sequence"/>
</dbReference>
<feature type="chain" id="PRO_5007997474" description="RlpA-like protein double-psi beta-barrel domain-containing protein" evidence="3">
    <location>
        <begin position="20"/>
        <end position="245"/>
    </location>
</feature>
<keyword evidence="1 3" id="KW-0732">Signal</keyword>
<dbReference type="AlphaFoldDB" id="A0A167UXI7"/>
<dbReference type="EMBL" id="KV417689">
    <property type="protein sequence ID" value="KZP09954.1"/>
    <property type="molecule type" value="Genomic_DNA"/>
</dbReference>